<sequence length="304" mass="31845">MSQSALVNLAQCEWTRWSTGMHLLVTEPAALSPARAIVDTVLDDVEDAASRFRPDSEICTLAAAGGVRTAVSPVLAALIDAALAAARWTDGDVDPTVGSAMIALGYDRDIADLDPSTPRLSSLTIPSDWSMVEFDGRSVRLPAGVLLDLGATAKALAADWCAQRVHTQTGSGVLVNLGGDIATAGAPPNGGWHVLVQDTDDDPASQVALGADTGLATSSTRRRQWWRDGDLVHHILEPRTGRPADPVWRSVSVAAGSCLAANTISTAAIVRGHRDPDWIATLGVPARLIDRTGAVRTVGGWPQS</sequence>
<dbReference type="EC" id="2.7.1.180" evidence="2"/>
<evidence type="ECO:0000256" key="1">
    <source>
        <dbReference type="ARBA" id="ARBA00001946"/>
    </source>
</evidence>
<evidence type="ECO:0000256" key="9">
    <source>
        <dbReference type="ARBA" id="ARBA00031306"/>
    </source>
</evidence>
<accession>A0A7I7T3H5</accession>
<dbReference type="Gene3D" id="3.10.520.10">
    <property type="entry name" value="ApbE-like domains"/>
    <property type="match status" value="1"/>
</dbReference>
<evidence type="ECO:0000256" key="6">
    <source>
        <dbReference type="ARBA" id="ARBA00022723"/>
    </source>
</evidence>
<evidence type="ECO:0000256" key="4">
    <source>
        <dbReference type="ARBA" id="ARBA00022630"/>
    </source>
</evidence>
<dbReference type="RefSeq" id="WP_163747453.1">
    <property type="nucleotide sequence ID" value="NZ_AP022596.1"/>
</dbReference>
<gene>
    <name evidence="11" type="primary">apbE</name>
    <name evidence="11" type="ORF">MHEL_20870</name>
</gene>
<keyword evidence="5 11" id="KW-0808">Transferase</keyword>
<keyword evidence="6" id="KW-0479">Metal-binding</keyword>
<keyword evidence="4" id="KW-0285">Flavoprotein</keyword>
<dbReference type="KEGG" id="mhev:MHEL_20870"/>
<dbReference type="Proteomes" id="UP000467148">
    <property type="component" value="Chromosome"/>
</dbReference>
<dbReference type="GO" id="GO:0016740">
    <property type="term" value="F:transferase activity"/>
    <property type="evidence" value="ECO:0007669"/>
    <property type="project" value="UniProtKB-KW"/>
</dbReference>
<keyword evidence="7" id="KW-0274">FAD</keyword>
<dbReference type="GO" id="GO:0046872">
    <property type="term" value="F:metal ion binding"/>
    <property type="evidence" value="ECO:0007669"/>
    <property type="project" value="UniProtKB-KW"/>
</dbReference>
<name>A0A7I7T3H5_9MYCO</name>
<comment type="cofactor">
    <cofactor evidence="1">
        <name>Mg(2+)</name>
        <dbReference type="ChEBI" id="CHEBI:18420"/>
    </cofactor>
</comment>
<evidence type="ECO:0000313" key="12">
    <source>
        <dbReference type="Proteomes" id="UP000467148"/>
    </source>
</evidence>
<comment type="catalytic activity">
    <reaction evidence="10">
        <text>L-threonyl-[protein] + FAD = FMN-L-threonyl-[protein] + AMP + H(+)</text>
        <dbReference type="Rhea" id="RHEA:36847"/>
        <dbReference type="Rhea" id="RHEA-COMP:11060"/>
        <dbReference type="Rhea" id="RHEA-COMP:11061"/>
        <dbReference type="ChEBI" id="CHEBI:15378"/>
        <dbReference type="ChEBI" id="CHEBI:30013"/>
        <dbReference type="ChEBI" id="CHEBI:57692"/>
        <dbReference type="ChEBI" id="CHEBI:74257"/>
        <dbReference type="ChEBI" id="CHEBI:456215"/>
        <dbReference type="EC" id="2.7.1.180"/>
    </reaction>
</comment>
<dbReference type="PANTHER" id="PTHR30040:SF2">
    <property type="entry name" value="FAD:PROTEIN FMN TRANSFERASE"/>
    <property type="match status" value="1"/>
</dbReference>
<dbReference type="PANTHER" id="PTHR30040">
    <property type="entry name" value="THIAMINE BIOSYNTHESIS LIPOPROTEIN APBE"/>
    <property type="match status" value="1"/>
</dbReference>
<protein>
    <recommendedName>
        <fullName evidence="3">FAD:protein FMN transferase</fullName>
        <ecNumber evidence="2">2.7.1.180</ecNumber>
    </recommendedName>
    <alternativeName>
        <fullName evidence="9">Flavin transferase</fullName>
    </alternativeName>
</protein>
<dbReference type="InterPro" id="IPR003374">
    <property type="entry name" value="ApbE-like_sf"/>
</dbReference>
<dbReference type="InterPro" id="IPR024932">
    <property type="entry name" value="ApbE"/>
</dbReference>
<keyword evidence="12" id="KW-1185">Reference proteome</keyword>
<proteinExistence type="predicted"/>
<evidence type="ECO:0000256" key="10">
    <source>
        <dbReference type="ARBA" id="ARBA00048540"/>
    </source>
</evidence>
<reference evidence="11 12" key="1">
    <citation type="journal article" date="2019" name="Emerg. Microbes Infect.">
        <title>Comprehensive subspecies identification of 175 nontuberculous mycobacteria species based on 7547 genomic profiles.</title>
        <authorList>
            <person name="Matsumoto Y."/>
            <person name="Kinjo T."/>
            <person name="Motooka D."/>
            <person name="Nabeya D."/>
            <person name="Jung N."/>
            <person name="Uechi K."/>
            <person name="Horii T."/>
            <person name="Iida T."/>
            <person name="Fujita J."/>
            <person name="Nakamura S."/>
        </authorList>
    </citation>
    <scope>NUCLEOTIDE SEQUENCE [LARGE SCALE GENOMIC DNA]</scope>
    <source>
        <strain evidence="11 12">JCM 30396</strain>
    </source>
</reference>
<evidence type="ECO:0000256" key="7">
    <source>
        <dbReference type="ARBA" id="ARBA00022827"/>
    </source>
</evidence>
<evidence type="ECO:0000256" key="5">
    <source>
        <dbReference type="ARBA" id="ARBA00022679"/>
    </source>
</evidence>
<dbReference type="SUPFAM" id="SSF143631">
    <property type="entry name" value="ApbE-like"/>
    <property type="match status" value="1"/>
</dbReference>
<keyword evidence="8" id="KW-0460">Magnesium</keyword>
<dbReference type="EMBL" id="AP022596">
    <property type="protein sequence ID" value="BBY63844.1"/>
    <property type="molecule type" value="Genomic_DNA"/>
</dbReference>
<organism evidence="11 12">
    <name type="scientific">Mycolicibacterium helvum</name>
    <dbReference type="NCBI Taxonomy" id="1534349"/>
    <lineage>
        <taxon>Bacteria</taxon>
        <taxon>Bacillati</taxon>
        <taxon>Actinomycetota</taxon>
        <taxon>Actinomycetes</taxon>
        <taxon>Mycobacteriales</taxon>
        <taxon>Mycobacteriaceae</taxon>
        <taxon>Mycolicibacterium</taxon>
    </lineage>
</organism>
<evidence type="ECO:0000313" key="11">
    <source>
        <dbReference type="EMBL" id="BBY63844.1"/>
    </source>
</evidence>
<evidence type="ECO:0000256" key="8">
    <source>
        <dbReference type="ARBA" id="ARBA00022842"/>
    </source>
</evidence>
<evidence type="ECO:0000256" key="3">
    <source>
        <dbReference type="ARBA" id="ARBA00016337"/>
    </source>
</evidence>
<dbReference type="Pfam" id="PF02424">
    <property type="entry name" value="ApbE"/>
    <property type="match status" value="1"/>
</dbReference>
<dbReference type="AlphaFoldDB" id="A0A7I7T3H5"/>
<evidence type="ECO:0000256" key="2">
    <source>
        <dbReference type="ARBA" id="ARBA00011955"/>
    </source>
</evidence>